<dbReference type="InterPro" id="IPR043926">
    <property type="entry name" value="ABCG_dom"/>
</dbReference>
<dbReference type="CDD" id="cd03233">
    <property type="entry name" value="ABCG_PDR_domain1"/>
    <property type="match status" value="1"/>
</dbReference>
<keyword evidence="8 10" id="KW-0472">Membrane</keyword>
<dbReference type="GO" id="GO:0140359">
    <property type="term" value="F:ABC-type transporter activity"/>
    <property type="evidence" value="ECO:0007669"/>
    <property type="project" value="InterPro"/>
</dbReference>
<feature type="domain" description="ABC transporter" evidence="11">
    <location>
        <begin position="852"/>
        <end position="1094"/>
    </location>
</feature>
<feature type="compositionally biased region" description="Polar residues" evidence="9">
    <location>
        <begin position="1491"/>
        <end position="1501"/>
    </location>
</feature>
<name>M3AUA0_SPHMS</name>
<evidence type="ECO:0000313" key="12">
    <source>
        <dbReference type="EMBL" id="EMF09059.1"/>
    </source>
</evidence>
<feature type="transmembrane region" description="Helical" evidence="10">
    <location>
        <begin position="1255"/>
        <end position="1285"/>
    </location>
</feature>
<dbReference type="GO" id="GO:0016887">
    <property type="term" value="F:ATP hydrolysis activity"/>
    <property type="evidence" value="ECO:0007669"/>
    <property type="project" value="InterPro"/>
</dbReference>
<dbReference type="InterPro" id="IPR034003">
    <property type="entry name" value="ABCG_PDR_2"/>
</dbReference>
<evidence type="ECO:0000256" key="10">
    <source>
        <dbReference type="SAM" id="Phobius"/>
    </source>
</evidence>
<feature type="region of interest" description="Disordered" evidence="9">
    <location>
        <begin position="817"/>
        <end position="840"/>
    </location>
</feature>
<dbReference type="PROSITE" id="PS00211">
    <property type="entry name" value="ABC_TRANSPORTER_1"/>
    <property type="match status" value="1"/>
</dbReference>
<comment type="similarity">
    <text evidence="2">Belongs to the ABC transporter superfamily. ABCG family. PDR (TC 3.A.1.205) subfamily.</text>
</comment>
<feature type="transmembrane region" description="Helical" evidence="10">
    <location>
        <begin position="1183"/>
        <end position="1204"/>
    </location>
</feature>
<dbReference type="STRING" id="692275.M3AUA0"/>
<evidence type="ECO:0000256" key="5">
    <source>
        <dbReference type="ARBA" id="ARBA00022741"/>
    </source>
</evidence>
<dbReference type="GO" id="GO:0016020">
    <property type="term" value="C:membrane"/>
    <property type="evidence" value="ECO:0007669"/>
    <property type="project" value="UniProtKB-SubCell"/>
</dbReference>
<keyword evidence="7 10" id="KW-1133">Transmembrane helix</keyword>
<accession>M3AUA0</accession>
<evidence type="ECO:0000313" key="13">
    <source>
        <dbReference type="Proteomes" id="UP000016931"/>
    </source>
</evidence>
<dbReference type="PANTHER" id="PTHR19241">
    <property type="entry name" value="ATP-BINDING CASSETTE TRANSPORTER"/>
    <property type="match status" value="1"/>
</dbReference>
<feature type="compositionally biased region" description="Polar residues" evidence="9">
    <location>
        <begin position="67"/>
        <end position="79"/>
    </location>
</feature>
<dbReference type="Pfam" id="PF00005">
    <property type="entry name" value="ABC_tran"/>
    <property type="match status" value="2"/>
</dbReference>
<feature type="transmembrane region" description="Helical" evidence="10">
    <location>
        <begin position="633"/>
        <end position="652"/>
    </location>
</feature>
<evidence type="ECO:0000256" key="8">
    <source>
        <dbReference type="ARBA" id="ARBA00023136"/>
    </source>
</evidence>
<keyword evidence="13" id="KW-1185">Reference proteome</keyword>
<feature type="transmembrane region" description="Helical" evidence="10">
    <location>
        <begin position="1216"/>
        <end position="1235"/>
    </location>
</feature>
<dbReference type="OMA" id="TGFVIRI"/>
<reference evidence="12 13" key="1">
    <citation type="journal article" date="2012" name="PLoS Pathog.">
        <title>Diverse lifestyles and strategies of plant pathogenesis encoded in the genomes of eighteen Dothideomycetes fungi.</title>
        <authorList>
            <person name="Ohm R.A."/>
            <person name="Feau N."/>
            <person name="Henrissat B."/>
            <person name="Schoch C.L."/>
            <person name="Horwitz B.A."/>
            <person name="Barry K.W."/>
            <person name="Condon B.J."/>
            <person name="Copeland A.C."/>
            <person name="Dhillon B."/>
            <person name="Glaser F."/>
            <person name="Hesse C.N."/>
            <person name="Kosti I."/>
            <person name="LaButti K."/>
            <person name="Lindquist E.A."/>
            <person name="Lucas S."/>
            <person name="Salamov A.A."/>
            <person name="Bradshaw R.E."/>
            <person name="Ciuffetti L."/>
            <person name="Hamelin R.C."/>
            <person name="Kema G.H.J."/>
            <person name="Lawrence C."/>
            <person name="Scott J.A."/>
            <person name="Spatafora J.W."/>
            <person name="Turgeon B.G."/>
            <person name="de Wit P.J.G.M."/>
            <person name="Zhong S."/>
            <person name="Goodwin S.B."/>
            <person name="Grigoriev I.V."/>
        </authorList>
    </citation>
    <scope>NUCLEOTIDE SEQUENCE [LARGE SCALE GENOMIC DNA]</scope>
    <source>
        <strain evidence="12 13">SO2202</strain>
    </source>
</reference>
<dbReference type="InterPro" id="IPR003439">
    <property type="entry name" value="ABC_transporter-like_ATP-bd"/>
</dbReference>
<dbReference type="GO" id="GO:0005524">
    <property type="term" value="F:ATP binding"/>
    <property type="evidence" value="ECO:0007669"/>
    <property type="project" value="UniProtKB-KW"/>
</dbReference>
<dbReference type="Gene3D" id="3.40.50.300">
    <property type="entry name" value="P-loop containing nucleotide triphosphate hydrolases"/>
    <property type="match status" value="2"/>
</dbReference>
<keyword evidence="5" id="KW-0547">Nucleotide-binding</keyword>
<dbReference type="HOGENOM" id="CLU_000604_35_0_1"/>
<dbReference type="InterPro" id="IPR027417">
    <property type="entry name" value="P-loop_NTPase"/>
</dbReference>
<dbReference type="InterPro" id="IPR013525">
    <property type="entry name" value="ABC2_TM"/>
</dbReference>
<dbReference type="Pfam" id="PF01061">
    <property type="entry name" value="ABC2_membrane"/>
    <property type="match status" value="2"/>
</dbReference>
<proteinExistence type="inferred from homology"/>
<dbReference type="PROSITE" id="PS50893">
    <property type="entry name" value="ABC_TRANSPORTER_2"/>
    <property type="match status" value="2"/>
</dbReference>
<comment type="subcellular location">
    <subcellularLocation>
        <location evidence="1">Membrane</location>
        <topology evidence="1">Multi-pass membrane protein</topology>
    </subcellularLocation>
</comment>
<feature type="transmembrane region" description="Helical" evidence="10">
    <location>
        <begin position="556"/>
        <end position="577"/>
    </location>
</feature>
<feature type="transmembrane region" description="Helical" evidence="10">
    <location>
        <begin position="766"/>
        <end position="786"/>
    </location>
</feature>
<evidence type="ECO:0000256" key="4">
    <source>
        <dbReference type="ARBA" id="ARBA00022692"/>
    </source>
</evidence>
<keyword evidence="4 10" id="KW-0812">Transmembrane</keyword>
<evidence type="ECO:0000256" key="7">
    <source>
        <dbReference type="ARBA" id="ARBA00022989"/>
    </source>
</evidence>
<evidence type="ECO:0000256" key="1">
    <source>
        <dbReference type="ARBA" id="ARBA00004141"/>
    </source>
</evidence>
<evidence type="ECO:0000259" key="11">
    <source>
        <dbReference type="PROSITE" id="PS50893"/>
    </source>
</evidence>
<dbReference type="FunFam" id="3.40.50.300:FF:000054">
    <property type="entry name" value="ABC multidrug transporter atrF"/>
    <property type="match status" value="1"/>
</dbReference>
<feature type="region of interest" description="Disordered" evidence="9">
    <location>
        <begin position="67"/>
        <end position="89"/>
    </location>
</feature>
<dbReference type="eggNOG" id="KOG0065">
    <property type="taxonomic scope" value="Eukaryota"/>
</dbReference>
<protein>
    <submittedName>
        <fullName evidence="12">ATP-binding cassette transporter ABC1</fullName>
    </submittedName>
</protein>
<feature type="compositionally biased region" description="Basic residues" evidence="9">
    <location>
        <begin position="1479"/>
        <end position="1489"/>
    </location>
</feature>
<organism evidence="12 13">
    <name type="scientific">Sphaerulina musiva (strain SO2202)</name>
    <name type="common">Poplar stem canker fungus</name>
    <name type="synonym">Septoria musiva</name>
    <dbReference type="NCBI Taxonomy" id="692275"/>
    <lineage>
        <taxon>Eukaryota</taxon>
        <taxon>Fungi</taxon>
        <taxon>Dikarya</taxon>
        <taxon>Ascomycota</taxon>
        <taxon>Pezizomycotina</taxon>
        <taxon>Dothideomycetes</taxon>
        <taxon>Dothideomycetidae</taxon>
        <taxon>Mycosphaerellales</taxon>
        <taxon>Mycosphaerellaceae</taxon>
        <taxon>Sphaerulina</taxon>
    </lineage>
</organism>
<evidence type="ECO:0000256" key="2">
    <source>
        <dbReference type="ARBA" id="ARBA00006012"/>
    </source>
</evidence>
<feature type="transmembrane region" description="Helical" evidence="10">
    <location>
        <begin position="664"/>
        <end position="685"/>
    </location>
</feature>
<evidence type="ECO:0000256" key="6">
    <source>
        <dbReference type="ARBA" id="ARBA00022840"/>
    </source>
</evidence>
<dbReference type="InterPro" id="IPR034001">
    <property type="entry name" value="ABCG_PDR_1"/>
</dbReference>
<dbReference type="SUPFAM" id="SSF52540">
    <property type="entry name" value="P-loop containing nucleoside triphosphate hydrolases"/>
    <property type="match status" value="2"/>
</dbReference>
<feature type="transmembrane region" description="Helical" evidence="10">
    <location>
        <begin position="1449"/>
        <end position="1470"/>
    </location>
</feature>
<dbReference type="InterPro" id="IPR010929">
    <property type="entry name" value="PDR_CDR_ABC"/>
</dbReference>
<feature type="domain" description="ABC transporter" evidence="11">
    <location>
        <begin position="162"/>
        <end position="411"/>
    </location>
</feature>
<feature type="transmembrane region" description="Helical" evidence="10">
    <location>
        <begin position="524"/>
        <end position="544"/>
    </location>
</feature>
<feature type="transmembrane region" description="Helical" evidence="10">
    <location>
        <begin position="598"/>
        <end position="621"/>
    </location>
</feature>
<dbReference type="InterPro" id="IPR017871">
    <property type="entry name" value="ABC_transporter-like_CS"/>
</dbReference>
<feature type="transmembrane region" description="Helical" evidence="10">
    <location>
        <begin position="1357"/>
        <end position="1376"/>
    </location>
</feature>
<dbReference type="InterPro" id="IPR029481">
    <property type="entry name" value="ABC_trans_N"/>
</dbReference>
<dbReference type="EMBL" id="KB456270">
    <property type="protein sequence ID" value="EMF09059.1"/>
    <property type="molecule type" value="Genomic_DNA"/>
</dbReference>
<feature type="region of interest" description="Disordered" evidence="9">
    <location>
        <begin position="1479"/>
        <end position="1538"/>
    </location>
</feature>
<feature type="transmembrane region" description="Helical" evidence="10">
    <location>
        <begin position="1327"/>
        <end position="1345"/>
    </location>
</feature>
<dbReference type="SMART" id="SM00382">
    <property type="entry name" value="AAA"/>
    <property type="match status" value="2"/>
</dbReference>
<dbReference type="Pfam" id="PF14510">
    <property type="entry name" value="ABC_trans_N"/>
    <property type="match status" value="1"/>
</dbReference>
<dbReference type="Pfam" id="PF06422">
    <property type="entry name" value="PDR_CDR"/>
    <property type="match status" value="2"/>
</dbReference>
<sequence>MTLQQNTPYVDHRHNAFITEEGKEAAEEPAGYEIDRKYSSSEISNERVGAFDPRQEETLRRIATQTRQSFVTQRSQSHSAADGGDLEKKGTIDGLDFDNEVFDPKSEKFDLYKWTKKVLQLMNAEDLKLKRAGIVFKNLNVSGSGAALNLQKNVGSMFMAPLRPETYSLKKTPRHILHNFDGIMKSGELLIVLGRPGSGCSTLLKSMTGQLHGLHLDDGSDITYNGIPQKQMIKEFKGELIYNQEVDKHFPHLTVGETLEHAAALRMPQARPLGQSRKDAVKHLTQVIMAVFGLSHTYNTKVGNDYVRGVSGGERKRVSIAEMALARAAFAAWDNSTRGLDSATALTFVKSMRLAADMEGSAHAVAIYQASQAIYDLFDKAIVLYEGREIFFGKASKAKEYFERMGWYCPSRQTTGDFLTSITNPAERKSRDGFDGKIPRTPDDFVKYWENSPEYKELHQEIEEHASSLASSDGELQEFRDYKNQSQAKHTRPKSPYVVSVFMQIKLNARRQAQRIWNDKSSTFTPIISNIIMALIIGSVYYGTPNATVGFTAKGATLFFAVLLNALTAISEINSLYEQRPMVEKHKSYAFYHPATEAIAGIVLDIPLKFIFAVCFNVTLYFLAGLRREPGPFFLFFLINFITMFTMAAAFRTMAALTKTVSQAMAFSGVLILAIVVYTGFVVPIPYMHDWFGWIRWINPVFYAFEILIANEFHGRNFACSAWVPMYPNLSGNTFICATTGAVEGQAFVNGDAYINETYRYSYSHVWRNFGILLGFLIALMLLYFITVELNSETTSTAEVLVFRRGHVPDYMEGMAKGKANDEEQQAPEKVASQNEEGAGDVNVIPPQTDIFTWKNVSYDVEIKDETRRLLDDVSGFVKPGTLTALMGTSGAGKTTLLDVLAQRTTMGVITGDMFVNGAPLDSSFQRKTGYVQQQDLHLDTATVRESLRFSAMLRQPKSVSKQEKYEYVEDVIKMLNMEDFAEAVVGVPGEGLNVEQRKLLTIGTELAAKPKLLLFLDEPTSGLDSQSSWAICAFLRKLADSGQAVLCTIHQPSAILFQEFDRLLFLRKGGKTVYFGNIGKNSRTLLDYFERNGARKCGDDENPAEYMLEIVGDFSTDWFQIWKDSNEAKGVQEEIEQMHQERKGAQDPDEDASAHKEFAMPFTTQLYEVTYRVFQQYWRMPAYIAAKFMLSAASGLFIGFSFYQADGTLQGMQNVIYGLFMVTTIFSTLVQQIMPLFVTQRSLYEVRERPSKSYSWVAFLIANIVVEVPYQILSGLVVYACFYYPIVGVQASERQGLVLLLCVVLFVYAGTFAHMCIAALPDAQTAGAIVTFLFAMSLIFNGVMQPPQALPGFWIFMYRVSFFTYWVAGMAAAMLHSRQVTCSDVELSVFQPPAGQTCGQWMESYLTTAPGTLTNPDATADCAYCQTSVADTFLAGSNIYWSQRWRNFGFLFAYIVFNIAVAVLVYWFFRVRTSSKKTKTSKKSKKNSKGAQSGQNSETKPQGPPNEMEPTESHEDDDQANARSPGANQARRRSIIRSPTMTGVAGDYLTANLQRVHTNKRNAQII</sequence>
<evidence type="ECO:0000256" key="3">
    <source>
        <dbReference type="ARBA" id="ARBA00022448"/>
    </source>
</evidence>
<dbReference type="GeneID" id="27900220"/>
<dbReference type="CDD" id="cd03232">
    <property type="entry name" value="ABCG_PDR_domain2"/>
    <property type="match status" value="1"/>
</dbReference>
<keyword evidence="6 12" id="KW-0067">ATP-binding</keyword>
<dbReference type="OrthoDB" id="245989at2759"/>
<evidence type="ECO:0000256" key="9">
    <source>
        <dbReference type="SAM" id="MobiDB-lite"/>
    </source>
</evidence>
<keyword evidence="3" id="KW-0813">Transport</keyword>
<dbReference type="Pfam" id="PF19055">
    <property type="entry name" value="ABC2_membrane_7"/>
    <property type="match status" value="1"/>
</dbReference>
<dbReference type="InterPro" id="IPR003593">
    <property type="entry name" value="AAA+_ATPase"/>
</dbReference>
<dbReference type="Proteomes" id="UP000016931">
    <property type="component" value="Unassembled WGS sequence"/>
</dbReference>
<feature type="transmembrane region" description="Helical" evidence="10">
    <location>
        <begin position="1297"/>
        <end position="1321"/>
    </location>
</feature>
<gene>
    <name evidence="12" type="ORF">SEPMUDRAFT_144829</name>
</gene>
<dbReference type="RefSeq" id="XP_016757180.1">
    <property type="nucleotide sequence ID" value="XM_016903083.1"/>
</dbReference>